<keyword evidence="3" id="KW-1185">Reference proteome</keyword>
<evidence type="ECO:0000313" key="2">
    <source>
        <dbReference type="EMBL" id="EAW12195.1"/>
    </source>
</evidence>
<dbReference type="VEuPathDB" id="FungiDB:ACLA_061570"/>
<dbReference type="Gene3D" id="3.40.630.30">
    <property type="match status" value="1"/>
</dbReference>
<dbReference type="RefSeq" id="XP_001273621.1">
    <property type="nucleotide sequence ID" value="XM_001273620.1"/>
</dbReference>
<dbReference type="HOGENOM" id="CLU_089360_0_0_1"/>
<dbReference type="InterPro" id="IPR000182">
    <property type="entry name" value="GNAT_dom"/>
</dbReference>
<dbReference type="Pfam" id="PF00583">
    <property type="entry name" value="Acetyltransf_1"/>
    <property type="match status" value="1"/>
</dbReference>
<sequence>MTVKPQKPTCALEPIHLDNPNHFAKLQTQRQLCGWDHEITTLKKWATKQREGLKSLFWIAIPDPSITNINSTIYVGHIALDAYADPPDPDLARADKSILTVHSFFIMPEYRALRLGRRAMALVEEMAVEEPRCRLITLTALSKRYMYEEGPEGRGIWARIGMDQPAFSIQEWYEKGGYVAWKEGPLYEASTVDGGVVVLWEAFMRKEVRVEGCAERKLMK</sequence>
<dbReference type="EMBL" id="DS027050">
    <property type="protein sequence ID" value="EAW12195.1"/>
    <property type="molecule type" value="Genomic_DNA"/>
</dbReference>
<gene>
    <name evidence="2" type="ORF">ACLA_061570</name>
</gene>
<accession>A1CCD8</accession>
<dbReference type="Proteomes" id="UP000006701">
    <property type="component" value="Unassembled WGS sequence"/>
</dbReference>
<organism evidence="2 3">
    <name type="scientific">Aspergillus clavatus (strain ATCC 1007 / CBS 513.65 / DSM 816 / NCTC 3887 / NRRL 1 / QM 1276 / 107)</name>
    <dbReference type="NCBI Taxonomy" id="344612"/>
    <lineage>
        <taxon>Eukaryota</taxon>
        <taxon>Fungi</taxon>
        <taxon>Dikarya</taxon>
        <taxon>Ascomycota</taxon>
        <taxon>Pezizomycotina</taxon>
        <taxon>Eurotiomycetes</taxon>
        <taxon>Eurotiomycetidae</taxon>
        <taxon>Eurotiales</taxon>
        <taxon>Aspergillaceae</taxon>
        <taxon>Aspergillus</taxon>
        <taxon>Aspergillus subgen. Fumigati</taxon>
    </lineage>
</organism>
<protein>
    <recommendedName>
        <fullName evidence="1">N-acetyltransferase domain-containing protein</fullName>
    </recommendedName>
</protein>
<evidence type="ECO:0000259" key="1">
    <source>
        <dbReference type="PROSITE" id="PS51186"/>
    </source>
</evidence>
<feature type="domain" description="N-acetyltransferase" evidence="1">
    <location>
        <begin position="13"/>
        <end position="185"/>
    </location>
</feature>
<dbReference type="GO" id="GO:0016747">
    <property type="term" value="F:acyltransferase activity, transferring groups other than amino-acyl groups"/>
    <property type="evidence" value="ECO:0007669"/>
    <property type="project" value="InterPro"/>
</dbReference>
<proteinExistence type="predicted"/>
<name>A1CCD8_ASPCL</name>
<dbReference type="eggNOG" id="ENOG502SQ0K">
    <property type="taxonomic scope" value="Eukaryota"/>
</dbReference>
<dbReference type="OrthoDB" id="2326446at2759"/>
<dbReference type="SUPFAM" id="SSF55729">
    <property type="entry name" value="Acyl-CoA N-acyltransferases (Nat)"/>
    <property type="match status" value="1"/>
</dbReference>
<dbReference type="OMA" id="LWEAFMR"/>
<dbReference type="AlphaFoldDB" id="A1CCD8"/>
<dbReference type="CDD" id="cd04301">
    <property type="entry name" value="NAT_SF"/>
    <property type="match status" value="1"/>
</dbReference>
<dbReference type="InterPro" id="IPR016181">
    <property type="entry name" value="Acyl_CoA_acyltransferase"/>
</dbReference>
<evidence type="ECO:0000313" key="3">
    <source>
        <dbReference type="Proteomes" id="UP000006701"/>
    </source>
</evidence>
<dbReference type="PROSITE" id="PS51186">
    <property type="entry name" value="GNAT"/>
    <property type="match status" value="1"/>
</dbReference>
<dbReference type="GeneID" id="4705854"/>
<reference evidence="2 3" key="1">
    <citation type="journal article" date="2008" name="PLoS Genet.">
        <title>Genomic islands in the pathogenic filamentous fungus Aspergillus fumigatus.</title>
        <authorList>
            <person name="Fedorova N.D."/>
            <person name="Khaldi N."/>
            <person name="Joardar V.S."/>
            <person name="Maiti R."/>
            <person name="Amedeo P."/>
            <person name="Anderson M.J."/>
            <person name="Crabtree J."/>
            <person name="Silva J.C."/>
            <person name="Badger J.H."/>
            <person name="Albarraq A."/>
            <person name="Angiuoli S."/>
            <person name="Bussey H."/>
            <person name="Bowyer P."/>
            <person name="Cotty P.J."/>
            <person name="Dyer P.S."/>
            <person name="Egan A."/>
            <person name="Galens K."/>
            <person name="Fraser-Liggett C.M."/>
            <person name="Haas B.J."/>
            <person name="Inman J.M."/>
            <person name="Kent R."/>
            <person name="Lemieux S."/>
            <person name="Malavazi I."/>
            <person name="Orvis J."/>
            <person name="Roemer T."/>
            <person name="Ronning C.M."/>
            <person name="Sundaram J.P."/>
            <person name="Sutton G."/>
            <person name="Turner G."/>
            <person name="Venter J.C."/>
            <person name="White O.R."/>
            <person name="Whitty B.R."/>
            <person name="Youngman P."/>
            <person name="Wolfe K.H."/>
            <person name="Goldman G.H."/>
            <person name="Wortman J.R."/>
            <person name="Jiang B."/>
            <person name="Denning D.W."/>
            <person name="Nierman W.C."/>
        </authorList>
    </citation>
    <scope>NUCLEOTIDE SEQUENCE [LARGE SCALE GENOMIC DNA]</scope>
    <source>
        <strain evidence="3">ATCC 1007 / CBS 513.65 / DSM 816 / NCTC 3887 / NRRL 1</strain>
    </source>
</reference>
<dbReference type="KEGG" id="act:ACLA_061570"/>